<dbReference type="EMBL" id="JAATLI010000010">
    <property type="protein sequence ID" value="NJC19206.1"/>
    <property type="molecule type" value="Genomic_DNA"/>
</dbReference>
<dbReference type="PIRSF" id="PIRSF018266">
    <property type="entry name" value="FecR"/>
    <property type="match status" value="1"/>
</dbReference>
<gene>
    <name evidence="5" type="ORF">F1644_19455</name>
    <name evidence="4" type="ORF">GGR15_002838</name>
</gene>
<reference evidence="5 7" key="1">
    <citation type="submission" date="2019-09" db="EMBL/GenBank/DDBJ databases">
        <title>Butyricimonas paravirosa DSM 105722 (=214-4 = JCM 18677 = CCUG 65563).</title>
        <authorList>
            <person name="Le Roy T."/>
            <person name="Cani P.D."/>
        </authorList>
    </citation>
    <scope>NUCLEOTIDE SEQUENCE [LARGE SCALE GENOMIC DNA]</scope>
    <source>
        <strain evidence="5 7">DSM 105722</strain>
    </source>
</reference>
<organism evidence="4 6">
    <name type="scientific">Butyricimonas paravirosa</name>
    <dbReference type="NCBI Taxonomy" id="1472417"/>
    <lineage>
        <taxon>Bacteria</taxon>
        <taxon>Pseudomonadati</taxon>
        <taxon>Bacteroidota</taxon>
        <taxon>Bacteroidia</taxon>
        <taxon>Bacteroidales</taxon>
        <taxon>Odoribacteraceae</taxon>
        <taxon>Butyricimonas</taxon>
    </lineage>
</organism>
<feature type="domain" description="FecR protein" evidence="2">
    <location>
        <begin position="175"/>
        <end position="269"/>
    </location>
</feature>
<keyword evidence="7" id="KW-1185">Reference proteome</keyword>
<dbReference type="Pfam" id="PF04773">
    <property type="entry name" value="FecR"/>
    <property type="match status" value="1"/>
</dbReference>
<dbReference type="GO" id="GO:0016989">
    <property type="term" value="F:sigma factor antagonist activity"/>
    <property type="evidence" value="ECO:0007669"/>
    <property type="project" value="TreeGrafter"/>
</dbReference>
<keyword evidence="1" id="KW-0472">Membrane</keyword>
<evidence type="ECO:0000256" key="1">
    <source>
        <dbReference type="SAM" id="Phobius"/>
    </source>
</evidence>
<evidence type="ECO:0000313" key="4">
    <source>
        <dbReference type="EMBL" id="NJC19206.1"/>
    </source>
</evidence>
<proteinExistence type="predicted"/>
<evidence type="ECO:0000313" key="5">
    <source>
        <dbReference type="EMBL" id="WOF14296.1"/>
    </source>
</evidence>
<evidence type="ECO:0000313" key="7">
    <source>
        <dbReference type="Proteomes" id="UP001302374"/>
    </source>
</evidence>
<dbReference type="AlphaFoldDB" id="A0A7X5YE37"/>
<evidence type="ECO:0000259" key="2">
    <source>
        <dbReference type="Pfam" id="PF04773"/>
    </source>
</evidence>
<keyword evidence="1" id="KW-1133">Transmembrane helix</keyword>
<dbReference type="InterPro" id="IPR006860">
    <property type="entry name" value="FecR"/>
</dbReference>
<name>A0A7X5YE37_9BACT</name>
<keyword evidence="1" id="KW-0812">Transmembrane</keyword>
<dbReference type="GeneID" id="86893520"/>
<dbReference type="InterPro" id="IPR012373">
    <property type="entry name" value="Ferrdict_sens_TM"/>
</dbReference>
<feature type="domain" description="Protein FecR C-terminal" evidence="3">
    <location>
        <begin position="313"/>
        <end position="380"/>
    </location>
</feature>
<dbReference type="PANTHER" id="PTHR30273">
    <property type="entry name" value="PERIPLASMIC SIGNAL SENSOR AND SIGMA FACTOR ACTIVATOR FECR-RELATED"/>
    <property type="match status" value="1"/>
</dbReference>
<dbReference type="Gene3D" id="2.60.120.1440">
    <property type="match status" value="1"/>
</dbReference>
<protein>
    <submittedName>
        <fullName evidence="5">DUF4974 domain-containing protein</fullName>
    </submittedName>
    <submittedName>
        <fullName evidence="4">Ferric-dicitrate binding protein FerR (Iron transport regulator)</fullName>
    </submittedName>
</protein>
<dbReference type="InterPro" id="IPR032508">
    <property type="entry name" value="FecR_C"/>
</dbReference>
<dbReference type="Proteomes" id="UP001302374">
    <property type="component" value="Chromosome"/>
</dbReference>
<evidence type="ECO:0000313" key="6">
    <source>
        <dbReference type="Proteomes" id="UP000576368"/>
    </source>
</evidence>
<evidence type="ECO:0000259" key="3">
    <source>
        <dbReference type="Pfam" id="PF16344"/>
    </source>
</evidence>
<dbReference type="Pfam" id="PF16344">
    <property type="entry name" value="FecR_C"/>
    <property type="match status" value="1"/>
</dbReference>
<sequence length="384" mass="43977">MKQIEWDIIERKLEGVLSSDEEIRFREWVEASEKNEVYFHKLETFYKENGFVKEITGQDVDMSWGKFTEQLKEEKRRKRRTLRYWAISGVAACLLVGVLISTWMGGDNSVLSEETKTIVAGGSKAVLWLSNGEKVELENNVDELKEASVRIVNSGSVLSYEKNQDTVLKGRVMNKVETPRGGEYGITLADGTRVYLGALSKIEYPVAFDGAKRVVKASGEVYFDVARDTAHPFVVEMTNLDVEVLGTSFNVRDYADEDYVEATLVSGKIKVNAGKESCILEPNYQAVLDKKNNTLETKEVDVSEFVDWKSGKLNVRNRRLEDILNRLSKWYDVYVFYVNEEAKDIRFYANIDRYSDMNELLDKFEKTGQVEFRVKGNVINVMMK</sequence>
<feature type="transmembrane region" description="Helical" evidence="1">
    <location>
        <begin position="82"/>
        <end position="104"/>
    </location>
</feature>
<dbReference type="Gene3D" id="3.55.50.30">
    <property type="match status" value="1"/>
</dbReference>
<dbReference type="EMBL" id="CP043839">
    <property type="protein sequence ID" value="WOF14296.1"/>
    <property type="molecule type" value="Genomic_DNA"/>
</dbReference>
<dbReference type="RefSeq" id="WP_118304956.1">
    <property type="nucleotide sequence ID" value="NZ_BMPA01000010.1"/>
</dbReference>
<reference evidence="4 6" key="2">
    <citation type="submission" date="2020-03" db="EMBL/GenBank/DDBJ databases">
        <title>Genomic Encyclopedia of Type Strains, Phase IV (KMG-IV): sequencing the most valuable type-strain genomes for metagenomic binning, comparative biology and taxonomic classification.</title>
        <authorList>
            <person name="Goeker M."/>
        </authorList>
    </citation>
    <scope>NUCLEOTIDE SEQUENCE [LARGE SCALE GENOMIC DNA]</scope>
    <source>
        <strain evidence="4 6">DSM 105722</strain>
    </source>
</reference>
<dbReference type="Proteomes" id="UP000576368">
    <property type="component" value="Unassembled WGS sequence"/>
</dbReference>
<dbReference type="PANTHER" id="PTHR30273:SF2">
    <property type="entry name" value="PROTEIN FECR"/>
    <property type="match status" value="1"/>
</dbReference>
<accession>A0A7X5YE37</accession>